<dbReference type="Proteomes" id="UP000294588">
    <property type="component" value="Unassembled WGS sequence"/>
</dbReference>
<accession>A0AC61QKK6</accession>
<comment type="caution">
    <text evidence="1">The sequence shown here is derived from an EMBL/GenBank/DDBJ whole genome shotgun (WGS) entry which is preliminary data.</text>
</comment>
<protein>
    <submittedName>
        <fullName evidence="1">PorV/PorQ family protein</fullName>
    </submittedName>
</protein>
<keyword evidence="2" id="KW-1185">Reference proteome</keyword>
<gene>
    <name evidence="1" type="ORF">E0946_01965</name>
</gene>
<sequence>MKEFSVHKVALILSLIMLFSVFLNADIHHNAGKYGYQFLDISTNPISLSQAGRGISSSSELASFLRQPASSTIEAHKSIGASHIIWLADTSCDNLYYSWSNRKSHFGLAFRSLDYGDLELRDDNGMLIGYYSPLDIDLLGNYAKRLTPSIYAGVNVGIAYEKLDTDSSLGLHTDLGVTWLTPIAGTQFNLSVRNLGISSAMDEERTLFAPSLEMDLSKSINYQNTDITFELSGIKAVDENWKAAVSSEIELFQRLLALRIGYKINYDAENLTAGLGLNWKNLSIDYGWGSFSDHLNNVHSFGLSYHF</sequence>
<reference evidence="1" key="1">
    <citation type="submission" date="2019-03" db="EMBL/GenBank/DDBJ databases">
        <title>Candidatus Syntrophosphaera thermopropionivorans: a novel player in syntrophic propionate oxidation during anaerobic digestion.</title>
        <authorList>
            <person name="Dyksma S."/>
        </authorList>
    </citation>
    <scope>NUCLEOTIDE SEQUENCE</scope>
    <source>
        <strain evidence="1">W5</strain>
    </source>
</reference>
<proteinExistence type="predicted"/>
<evidence type="ECO:0000313" key="2">
    <source>
        <dbReference type="Proteomes" id="UP000294588"/>
    </source>
</evidence>
<dbReference type="EMBL" id="SMOG01000002">
    <property type="protein sequence ID" value="TDF74216.1"/>
    <property type="molecule type" value="Genomic_DNA"/>
</dbReference>
<organism evidence="1 2">
    <name type="scientific">Candidatus Syntrophosphaera thermopropionivorans</name>
    <dbReference type="NCBI Taxonomy" id="2593015"/>
    <lineage>
        <taxon>Bacteria</taxon>
        <taxon>Pseudomonadati</taxon>
        <taxon>Candidatus Cloacimonadota</taxon>
        <taxon>Candidatus Cloacimonadia</taxon>
        <taxon>Candidatus Cloacimonadales</taxon>
        <taxon>Candidatus Cloacimonadaceae</taxon>
        <taxon>Candidatus Syntrophosphaera</taxon>
    </lineage>
</organism>
<name>A0AC61QKK6_9BACT</name>
<evidence type="ECO:0000313" key="1">
    <source>
        <dbReference type="EMBL" id="TDF74216.1"/>
    </source>
</evidence>